<evidence type="ECO:0000256" key="2">
    <source>
        <dbReference type="SAM" id="MobiDB-lite"/>
    </source>
</evidence>
<reference evidence="4 5" key="1">
    <citation type="submission" date="2017-06" db="EMBL/GenBank/DDBJ databases">
        <authorList>
            <person name="Swanenburg J."/>
            <person name="Kort R."/>
        </authorList>
    </citation>
    <scope>NUCLEOTIDE SEQUENCE [LARGE SCALE GENOMIC DNA]</scope>
    <source>
        <strain evidence="4 5">RL05</strain>
    </source>
</reference>
<dbReference type="AlphaFoldDB" id="A0A4R6CQ76"/>
<dbReference type="NCBIfam" id="TIGR01168">
    <property type="entry name" value="YSIRK_signal"/>
    <property type="match status" value="1"/>
</dbReference>
<comment type="caution">
    <text evidence="4">The sequence shown here is derived from an EMBL/GenBank/DDBJ whole genome shotgun (WGS) entry which is preliminary data.</text>
</comment>
<evidence type="ECO:0000313" key="5">
    <source>
        <dbReference type="Proteomes" id="UP000295195"/>
    </source>
</evidence>
<name>A0A4R6CQ76_9LACO</name>
<feature type="region of interest" description="Disordered" evidence="2">
    <location>
        <begin position="44"/>
        <end position="118"/>
    </location>
</feature>
<gene>
    <name evidence="4" type="ORF">CEE75_12740</name>
</gene>
<feature type="compositionally biased region" description="Basic and acidic residues" evidence="2">
    <location>
        <begin position="95"/>
        <end position="110"/>
    </location>
</feature>
<sequence>MKGFLMKKDTERLQHFSIRKLSIGAASVLIGVAFLGSANTSEVHADSVNQNATPVVKHEVKPVESEESDSASNVKSPLTKETKDVENNATASSNNEKKVEKEKVQKDEQLLPRSLKRL</sequence>
<dbReference type="Proteomes" id="UP000295195">
    <property type="component" value="Unassembled WGS sequence"/>
</dbReference>
<evidence type="ECO:0000259" key="3">
    <source>
        <dbReference type="Pfam" id="PF04650"/>
    </source>
</evidence>
<dbReference type="InterPro" id="IPR005877">
    <property type="entry name" value="YSIRK_signal_dom"/>
</dbReference>
<evidence type="ECO:0000313" key="4">
    <source>
        <dbReference type="EMBL" id="TDN28606.1"/>
    </source>
</evidence>
<proteinExistence type="predicted"/>
<evidence type="ECO:0000256" key="1">
    <source>
        <dbReference type="ARBA" id="ARBA00022729"/>
    </source>
</evidence>
<dbReference type="EMBL" id="NKLP01000278">
    <property type="protein sequence ID" value="TDN28606.1"/>
    <property type="molecule type" value="Genomic_DNA"/>
</dbReference>
<accession>A0A4R6CQ76</accession>
<dbReference type="Pfam" id="PF04650">
    <property type="entry name" value="YSIRK_signal"/>
    <property type="match status" value="1"/>
</dbReference>
<protein>
    <recommendedName>
        <fullName evidence="3">YSIRK Gram-positive signal peptide domain-containing protein</fullName>
    </recommendedName>
</protein>
<feature type="compositionally biased region" description="Polar residues" evidence="2">
    <location>
        <begin position="44"/>
        <end position="53"/>
    </location>
</feature>
<keyword evidence="1" id="KW-0732">Signal</keyword>
<feature type="domain" description="YSIRK Gram-positive signal peptide" evidence="3">
    <location>
        <begin position="11"/>
        <end position="35"/>
    </location>
</feature>
<organism evidence="4 5">
    <name type="scientific">Lactobacillus crispatus</name>
    <dbReference type="NCBI Taxonomy" id="47770"/>
    <lineage>
        <taxon>Bacteria</taxon>
        <taxon>Bacillati</taxon>
        <taxon>Bacillota</taxon>
        <taxon>Bacilli</taxon>
        <taxon>Lactobacillales</taxon>
        <taxon>Lactobacillaceae</taxon>
        <taxon>Lactobacillus</taxon>
    </lineage>
</organism>